<evidence type="ECO:0000256" key="1">
    <source>
        <dbReference type="SAM" id="MobiDB-lite"/>
    </source>
</evidence>
<keyword evidence="3" id="KW-1185">Reference proteome</keyword>
<sequence>MLLYHHGQTSLAGSQGLRQASATYMPPPQQQTAPIFSSDRIDRTVERLEPTVPLLHQAHAANHLLASAIQEAHVQAAKSCPILRPAHGRGYAVGEVLAPSGGGSMPLQPSQTSIRALLASQSLSKRNNSGGADARSTFPGFSLRPQSSFETGDVPRIDSGVSLDSLSLTDAGRG</sequence>
<name>A0ABR2YML9_9CHLO</name>
<feature type="region of interest" description="Disordered" evidence="1">
    <location>
        <begin position="124"/>
        <end position="174"/>
    </location>
</feature>
<dbReference type="EMBL" id="JALJOT010000008">
    <property type="protein sequence ID" value="KAK9908005.1"/>
    <property type="molecule type" value="Genomic_DNA"/>
</dbReference>
<proteinExistence type="predicted"/>
<organism evidence="2 3">
    <name type="scientific">Coccomyxa subellipsoidea</name>
    <dbReference type="NCBI Taxonomy" id="248742"/>
    <lineage>
        <taxon>Eukaryota</taxon>
        <taxon>Viridiplantae</taxon>
        <taxon>Chlorophyta</taxon>
        <taxon>core chlorophytes</taxon>
        <taxon>Trebouxiophyceae</taxon>
        <taxon>Trebouxiophyceae incertae sedis</taxon>
        <taxon>Coccomyxaceae</taxon>
        <taxon>Coccomyxa</taxon>
    </lineage>
</organism>
<evidence type="ECO:0000313" key="3">
    <source>
        <dbReference type="Proteomes" id="UP001491310"/>
    </source>
</evidence>
<accession>A0ABR2YML9</accession>
<dbReference type="Proteomes" id="UP001491310">
    <property type="component" value="Unassembled WGS sequence"/>
</dbReference>
<evidence type="ECO:0000313" key="2">
    <source>
        <dbReference type="EMBL" id="KAK9908005.1"/>
    </source>
</evidence>
<reference evidence="2 3" key="1">
    <citation type="journal article" date="2024" name="Nat. Commun.">
        <title>Phylogenomics reveals the evolutionary origins of lichenization in chlorophyte algae.</title>
        <authorList>
            <person name="Puginier C."/>
            <person name="Libourel C."/>
            <person name="Otte J."/>
            <person name="Skaloud P."/>
            <person name="Haon M."/>
            <person name="Grisel S."/>
            <person name="Petersen M."/>
            <person name="Berrin J.G."/>
            <person name="Delaux P.M."/>
            <person name="Dal Grande F."/>
            <person name="Keller J."/>
        </authorList>
    </citation>
    <scope>NUCLEOTIDE SEQUENCE [LARGE SCALE GENOMIC DNA]</scope>
    <source>
        <strain evidence="2 3">SAG 216-7</strain>
    </source>
</reference>
<protein>
    <submittedName>
        <fullName evidence="2">Uncharacterized protein</fullName>
    </submittedName>
</protein>
<comment type="caution">
    <text evidence="2">The sequence shown here is derived from an EMBL/GenBank/DDBJ whole genome shotgun (WGS) entry which is preliminary data.</text>
</comment>
<gene>
    <name evidence="2" type="ORF">WJX75_001359</name>
</gene>